<reference evidence="1 2" key="1">
    <citation type="submission" date="2020-04" db="EMBL/GenBank/DDBJ databases">
        <authorList>
            <person name="Liu S."/>
        </authorList>
    </citation>
    <scope>NUCLEOTIDE SEQUENCE [LARGE SCALE GENOMIC DNA]</scope>
    <source>
        <strain evidence="1 2">CGMCC 1.15091</strain>
    </source>
</reference>
<comment type="caution">
    <text evidence="1">The sequence shown here is derived from an EMBL/GenBank/DDBJ whole genome shotgun (WGS) entry which is preliminary data.</text>
</comment>
<sequence>HLFKTIDRDPSLITHVAQGWEYDIMPAKQYGVRRIWVNRYGFPGSDFYQPYHEIQDLSMLPDFWDT</sequence>
<dbReference type="InterPro" id="IPR036412">
    <property type="entry name" value="HAD-like_sf"/>
</dbReference>
<accession>A0ABX1JVA9</accession>
<gene>
    <name evidence="1" type="ORF">HER39_20410</name>
</gene>
<feature type="non-terminal residue" evidence="1">
    <location>
        <position position="1"/>
    </location>
</feature>
<dbReference type="EMBL" id="JAAZSR010000833">
    <property type="protein sequence ID" value="NKX52893.1"/>
    <property type="molecule type" value="Genomic_DNA"/>
</dbReference>
<keyword evidence="2" id="KW-1185">Reference proteome</keyword>
<name>A0ABX1JVA9_9MICC</name>
<dbReference type="Gene3D" id="3.40.50.1000">
    <property type="entry name" value="HAD superfamily/HAD-like"/>
    <property type="match status" value="1"/>
</dbReference>
<evidence type="ECO:0000313" key="2">
    <source>
        <dbReference type="Proteomes" id="UP000523795"/>
    </source>
</evidence>
<evidence type="ECO:0000313" key="1">
    <source>
        <dbReference type="EMBL" id="NKX52893.1"/>
    </source>
</evidence>
<dbReference type="InterPro" id="IPR023214">
    <property type="entry name" value="HAD_sf"/>
</dbReference>
<proteinExistence type="predicted"/>
<dbReference type="Proteomes" id="UP000523795">
    <property type="component" value="Unassembled WGS sequence"/>
</dbReference>
<organism evidence="1 2">
    <name type="scientific">Arthrobacter deserti</name>
    <dbReference type="NCBI Taxonomy" id="1742687"/>
    <lineage>
        <taxon>Bacteria</taxon>
        <taxon>Bacillati</taxon>
        <taxon>Actinomycetota</taxon>
        <taxon>Actinomycetes</taxon>
        <taxon>Micrococcales</taxon>
        <taxon>Micrococcaceae</taxon>
        <taxon>Arthrobacter</taxon>
    </lineage>
</organism>
<dbReference type="SUPFAM" id="SSF56784">
    <property type="entry name" value="HAD-like"/>
    <property type="match status" value="1"/>
</dbReference>
<protein>
    <submittedName>
        <fullName evidence="1">Haloacid dehalogenase</fullName>
    </submittedName>
</protein>